<dbReference type="InterPro" id="IPR036465">
    <property type="entry name" value="vWFA_dom_sf"/>
</dbReference>
<dbReference type="PANTHER" id="PTHR13803">
    <property type="entry name" value="SEC24-RELATED PROTEIN"/>
    <property type="match status" value="1"/>
</dbReference>
<reference evidence="7" key="1">
    <citation type="submission" date="2016-10" db="EMBL/GenBank/DDBJ databases">
        <authorList>
            <person name="Benchimol M."/>
            <person name="Almeida L.G."/>
            <person name="Vasconcelos A.T."/>
            <person name="Perreira-Neves A."/>
            <person name="Rosa I.A."/>
            <person name="Tasca T."/>
            <person name="Bogo M.R."/>
            <person name="de Souza W."/>
        </authorList>
    </citation>
    <scope>NUCLEOTIDE SEQUENCE [LARGE SCALE GENOMIC DNA]</scope>
    <source>
        <strain evidence="7">K</strain>
    </source>
</reference>
<dbReference type="GO" id="GO:0006886">
    <property type="term" value="P:intracellular protein transport"/>
    <property type="evidence" value="ECO:0007669"/>
    <property type="project" value="InterPro"/>
</dbReference>
<dbReference type="Proteomes" id="UP000179807">
    <property type="component" value="Unassembled WGS sequence"/>
</dbReference>
<feature type="region of interest" description="Disordered" evidence="2">
    <location>
        <begin position="55"/>
        <end position="74"/>
    </location>
</feature>
<protein>
    <submittedName>
        <fullName evidence="7">Sec23/Sec24 trunk domain containing protein</fullName>
    </submittedName>
</protein>
<dbReference type="GO" id="GO:0008270">
    <property type="term" value="F:zinc ion binding"/>
    <property type="evidence" value="ECO:0007669"/>
    <property type="project" value="InterPro"/>
</dbReference>
<dbReference type="Pfam" id="PF04811">
    <property type="entry name" value="Sec23_trunk"/>
    <property type="match status" value="1"/>
</dbReference>
<gene>
    <name evidence="7" type="ORF">TRFO_05206</name>
</gene>
<dbReference type="VEuPathDB" id="TrichDB:TRFO_05206"/>
<dbReference type="PANTHER" id="PTHR13803:SF4">
    <property type="entry name" value="SECRETORY 24CD, ISOFORM C"/>
    <property type="match status" value="1"/>
</dbReference>
<feature type="compositionally biased region" description="Low complexity" evidence="2">
    <location>
        <begin position="55"/>
        <end position="65"/>
    </location>
</feature>
<evidence type="ECO:0000313" key="7">
    <source>
        <dbReference type="EMBL" id="OHT07564.1"/>
    </source>
</evidence>
<dbReference type="EMBL" id="MLAK01000693">
    <property type="protein sequence ID" value="OHT07564.1"/>
    <property type="molecule type" value="Genomic_DNA"/>
</dbReference>
<dbReference type="GO" id="GO:0070971">
    <property type="term" value="C:endoplasmic reticulum exit site"/>
    <property type="evidence" value="ECO:0007669"/>
    <property type="project" value="TreeGrafter"/>
</dbReference>
<dbReference type="SUPFAM" id="SSF81995">
    <property type="entry name" value="beta-sandwich domain of Sec23/24"/>
    <property type="match status" value="1"/>
</dbReference>
<dbReference type="Gene3D" id="2.30.30.380">
    <property type="entry name" value="Zn-finger domain of Sec23/24"/>
    <property type="match status" value="1"/>
</dbReference>
<dbReference type="InterPro" id="IPR006895">
    <property type="entry name" value="Znf_Sec23_Sec24"/>
</dbReference>
<dbReference type="InterPro" id="IPR007123">
    <property type="entry name" value="Gelsolin-like_dom"/>
</dbReference>
<dbReference type="InterPro" id="IPR029006">
    <property type="entry name" value="ADF-H/Gelsolin-like_dom_sf"/>
</dbReference>
<feature type="domain" description="Sec23/Sec24 trunk" evidence="5">
    <location>
        <begin position="216"/>
        <end position="437"/>
    </location>
</feature>
<dbReference type="InterPro" id="IPR012990">
    <property type="entry name" value="Beta-sandwich_Sec23_24"/>
</dbReference>
<dbReference type="SUPFAM" id="SSF53300">
    <property type="entry name" value="vWA-like"/>
    <property type="match status" value="1"/>
</dbReference>
<dbReference type="InterPro" id="IPR006896">
    <property type="entry name" value="Sec23/24_trunk_dom"/>
</dbReference>
<dbReference type="Pfam" id="PF00626">
    <property type="entry name" value="Gelsolin"/>
    <property type="match status" value="1"/>
</dbReference>
<dbReference type="SUPFAM" id="SSF82754">
    <property type="entry name" value="C-terminal, gelsolin-like domain of Sec23/24"/>
    <property type="match status" value="1"/>
</dbReference>
<dbReference type="GO" id="GO:0030127">
    <property type="term" value="C:COPII vesicle coat"/>
    <property type="evidence" value="ECO:0007669"/>
    <property type="project" value="InterPro"/>
</dbReference>
<evidence type="ECO:0000259" key="3">
    <source>
        <dbReference type="Pfam" id="PF00626"/>
    </source>
</evidence>
<evidence type="ECO:0000259" key="5">
    <source>
        <dbReference type="Pfam" id="PF04811"/>
    </source>
</evidence>
<dbReference type="GO" id="GO:0000149">
    <property type="term" value="F:SNARE binding"/>
    <property type="evidence" value="ECO:0007669"/>
    <property type="project" value="TreeGrafter"/>
</dbReference>
<comment type="caution">
    <text evidence="7">The sequence shown here is derived from an EMBL/GenBank/DDBJ whole genome shotgun (WGS) entry which is preliminary data.</text>
</comment>
<evidence type="ECO:0000259" key="4">
    <source>
        <dbReference type="Pfam" id="PF04810"/>
    </source>
</evidence>
<sequence>MSRRYVNPELLQANAVMQQAQLQANDFSQQQQQFSQQQQYNQQYNQYNQQIPQQQQVQQGFYAGQSPPPSLPQRQQVHPVFPWGNPKLLNPSPIDGATPLPQYFRTTVSNFPMTKSTADQCGVPLGVIVNPSQVNNVPVIDYSQSQIPRCHRCRAYLSPYSQPTPDGRAWKCPFCGAMTEFSNNPKNQAERSTEFVCPVYDMITPEIFKSTLPGAHPCFVVLIDLSLEAISTGFTLQFINSLKASLDSIDPITKFGIITMSHNLTVFDFERNTEFVIVDLTDPVVPSTPLAKIGSCKETVSQILDNLVEQINAGKYITNGNCFGSALQLAEKVMLGTGGILLASFVGYPTYGPHAMKERPPTNDEEAKLLRLPEDGHCKFYRDIGFILNRASISVHLFCLKSEHQKMTDLAVVVVPSSLTCGSCHYYREFDPMALHNDLFVTLTSEYLWNSSMRLRCSNNIRVINTYSNCTIRDETAFYPVMSAHNAVTFEVQVTGDVRDKSALFQCAVIWTNNKCERLIRIFTFAVPTTNQASLIKSTIDEAACATFYLKRAAVRVLQNGAAEASDYLRKSIASLSAGGHRCESMYHLAHAMLASKLLKQHNNIRENIDDRVENIIQVRSMSMTNALLYLYPQMIAADQSSDPLPLETGSFGKGSCFVVHTINQILIWISPNISQDYLQNVFGVSSADQLPTSLPTIETPQSKQLHEIINGCYLLSGKYLPIEIIPPGSPRESVFSELLVDVIPVKGSNLAAFIAEMTSSLH</sequence>
<comment type="similarity">
    <text evidence="1">Belongs to the SEC23/SEC24 family. SEC24 subfamily.</text>
</comment>
<dbReference type="SUPFAM" id="SSF82919">
    <property type="entry name" value="Zn-finger domain of Sec23/24"/>
    <property type="match status" value="1"/>
</dbReference>
<evidence type="ECO:0000256" key="1">
    <source>
        <dbReference type="ARBA" id="ARBA00008334"/>
    </source>
</evidence>
<dbReference type="Gene3D" id="2.60.40.1670">
    <property type="entry name" value="beta-sandwich domain of Sec23/24"/>
    <property type="match status" value="1"/>
</dbReference>
<dbReference type="Pfam" id="PF04810">
    <property type="entry name" value="zf-Sec23_Sec24"/>
    <property type="match status" value="1"/>
</dbReference>
<dbReference type="Pfam" id="PF08033">
    <property type="entry name" value="Sec23_BS"/>
    <property type="match status" value="1"/>
</dbReference>
<dbReference type="InterPro" id="IPR050550">
    <property type="entry name" value="SEC23_SEC24_subfamily"/>
</dbReference>
<feature type="domain" description="Zinc finger Sec23/Sec24-type" evidence="4">
    <location>
        <begin position="147"/>
        <end position="183"/>
    </location>
</feature>
<evidence type="ECO:0000313" key="8">
    <source>
        <dbReference type="Proteomes" id="UP000179807"/>
    </source>
</evidence>
<evidence type="ECO:0000259" key="6">
    <source>
        <dbReference type="Pfam" id="PF08033"/>
    </source>
</evidence>
<dbReference type="Gene3D" id="3.40.50.410">
    <property type="entry name" value="von Willebrand factor, type A domain"/>
    <property type="match status" value="1"/>
</dbReference>
<dbReference type="RefSeq" id="XP_068360700.1">
    <property type="nucleotide sequence ID" value="XM_068492355.1"/>
</dbReference>
<dbReference type="OrthoDB" id="49016at2759"/>
<dbReference type="GO" id="GO:0090110">
    <property type="term" value="P:COPII-coated vesicle cargo loading"/>
    <property type="evidence" value="ECO:0007669"/>
    <property type="project" value="TreeGrafter"/>
</dbReference>
<feature type="domain" description="Gelsolin-like" evidence="3">
    <location>
        <begin position="643"/>
        <end position="710"/>
    </location>
</feature>
<name>A0A1J4KCY5_9EUKA</name>
<keyword evidence="8" id="KW-1185">Reference proteome</keyword>
<dbReference type="AlphaFoldDB" id="A0A1J4KCY5"/>
<dbReference type="Gene3D" id="3.40.20.10">
    <property type="entry name" value="Severin"/>
    <property type="match status" value="1"/>
</dbReference>
<dbReference type="GeneID" id="94827059"/>
<proteinExistence type="inferred from homology"/>
<organism evidence="7 8">
    <name type="scientific">Tritrichomonas foetus</name>
    <dbReference type="NCBI Taxonomy" id="1144522"/>
    <lineage>
        <taxon>Eukaryota</taxon>
        <taxon>Metamonada</taxon>
        <taxon>Parabasalia</taxon>
        <taxon>Tritrichomonadida</taxon>
        <taxon>Tritrichomonadidae</taxon>
        <taxon>Tritrichomonas</taxon>
    </lineage>
</organism>
<feature type="domain" description="Sec23/Sec24 beta-sandwich" evidence="6">
    <location>
        <begin position="449"/>
        <end position="530"/>
    </location>
</feature>
<dbReference type="InterPro" id="IPR036180">
    <property type="entry name" value="Gelsolin-like_dom_sf"/>
</dbReference>
<dbReference type="Gene3D" id="1.20.120.730">
    <property type="entry name" value="Sec23/Sec24 helical domain"/>
    <property type="match status" value="1"/>
</dbReference>
<evidence type="ECO:0000256" key="2">
    <source>
        <dbReference type="SAM" id="MobiDB-lite"/>
    </source>
</evidence>
<accession>A0A1J4KCY5</accession>
<dbReference type="InterPro" id="IPR036174">
    <property type="entry name" value="Znf_Sec23_Sec24_sf"/>
</dbReference>